<accession>A0A0D3L1G6</accession>
<feature type="compositionally biased region" description="Pro residues" evidence="1">
    <location>
        <begin position="133"/>
        <end position="149"/>
    </location>
</feature>
<reference evidence="2" key="2">
    <citation type="submission" date="2024-10" db="UniProtKB">
        <authorList>
            <consortium name="EnsemblProtists"/>
        </authorList>
    </citation>
    <scope>IDENTIFICATION</scope>
</reference>
<dbReference type="HOGENOM" id="CLU_1623320_0_0_1"/>
<keyword evidence="3" id="KW-1185">Reference proteome</keyword>
<name>A0A0D3L1G6_EMIH1</name>
<dbReference type="PaxDb" id="2903-EOD22973"/>
<dbReference type="KEGG" id="ehx:EMIHUDRAFT_431843"/>
<dbReference type="GeneID" id="17268520"/>
<dbReference type="EnsemblProtists" id="EOD22973">
    <property type="protein sequence ID" value="EOD22973"/>
    <property type="gene ID" value="EMIHUDRAFT_432111"/>
</dbReference>
<proteinExistence type="predicted"/>
<dbReference type="AlphaFoldDB" id="A0A0D3L1G6"/>
<feature type="compositionally biased region" description="Polar residues" evidence="1">
    <location>
        <begin position="50"/>
        <end position="65"/>
    </location>
</feature>
<feature type="compositionally biased region" description="Low complexity" evidence="1">
    <location>
        <begin position="150"/>
        <end position="164"/>
    </location>
</feature>
<reference evidence="3" key="1">
    <citation type="journal article" date="2013" name="Nature">
        <title>Pan genome of the phytoplankton Emiliania underpins its global distribution.</title>
        <authorList>
            <person name="Read B.A."/>
            <person name="Kegel J."/>
            <person name="Klute M.J."/>
            <person name="Kuo A."/>
            <person name="Lefebvre S.C."/>
            <person name="Maumus F."/>
            <person name="Mayer C."/>
            <person name="Miller J."/>
            <person name="Monier A."/>
            <person name="Salamov A."/>
            <person name="Young J."/>
            <person name="Aguilar M."/>
            <person name="Claverie J.M."/>
            <person name="Frickenhaus S."/>
            <person name="Gonzalez K."/>
            <person name="Herman E.K."/>
            <person name="Lin Y.C."/>
            <person name="Napier J."/>
            <person name="Ogata H."/>
            <person name="Sarno A.F."/>
            <person name="Shmutz J."/>
            <person name="Schroeder D."/>
            <person name="de Vargas C."/>
            <person name="Verret F."/>
            <person name="von Dassow P."/>
            <person name="Valentin K."/>
            <person name="Van de Peer Y."/>
            <person name="Wheeler G."/>
            <person name="Dacks J.B."/>
            <person name="Delwiche C.F."/>
            <person name="Dyhrman S.T."/>
            <person name="Glockner G."/>
            <person name="John U."/>
            <person name="Richards T."/>
            <person name="Worden A.Z."/>
            <person name="Zhang X."/>
            <person name="Grigoriev I.V."/>
            <person name="Allen A.E."/>
            <person name="Bidle K."/>
            <person name="Borodovsky M."/>
            <person name="Bowler C."/>
            <person name="Brownlee C."/>
            <person name="Cock J.M."/>
            <person name="Elias M."/>
            <person name="Gladyshev V.N."/>
            <person name="Groth M."/>
            <person name="Guda C."/>
            <person name="Hadaegh A."/>
            <person name="Iglesias-Rodriguez M.D."/>
            <person name="Jenkins J."/>
            <person name="Jones B.M."/>
            <person name="Lawson T."/>
            <person name="Leese F."/>
            <person name="Lindquist E."/>
            <person name="Lobanov A."/>
            <person name="Lomsadze A."/>
            <person name="Malik S.B."/>
            <person name="Marsh M.E."/>
            <person name="Mackinder L."/>
            <person name="Mock T."/>
            <person name="Mueller-Roeber B."/>
            <person name="Pagarete A."/>
            <person name="Parker M."/>
            <person name="Probert I."/>
            <person name="Quesneville H."/>
            <person name="Raines C."/>
            <person name="Rensing S.A."/>
            <person name="Riano-Pachon D.M."/>
            <person name="Richier S."/>
            <person name="Rokitta S."/>
            <person name="Shiraiwa Y."/>
            <person name="Soanes D.M."/>
            <person name="van der Giezen M."/>
            <person name="Wahlund T.M."/>
            <person name="Williams B."/>
            <person name="Wilson W."/>
            <person name="Wolfe G."/>
            <person name="Wurch L.L."/>
        </authorList>
    </citation>
    <scope>NUCLEOTIDE SEQUENCE</scope>
</reference>
<evidence type="ECO:0000313" key="2">
    <source>
        <dbReference type="EnsemblProtists" id="EOD41851"/>
    </source>
</evidence>
<dbReference type="GeneID" id="17287121"/>
<dbReference type="KEGG" id="ehx:EMIHUDRAFT_432111"/>
<dbReference type="Proteomes" id="UP000013827">
    <property type="component" value="Unassembled WGS sequence"/>
</dbReference>
<dbReference type="EnsemblProtists" id="EOD41851">
    <property type="protein sequence ID" value="EOD41851"/>
    <property type="gene ID" value="EMIHUDRAFT_431843"/>
</dbReference>
<evidence type="ECO:0000313" key="3">
    <source>
        <dbReference type="Proteomes" id="UP000013827"/>
    </source>
</evidence>
<protein>
    <submittedName>
        <fullName evidence="2">Uncharacterized protein</fullName>
    </submittedName>
</protein>
<evidence type="ECO:0000256" key="1">
    <source>
        <dbReference type="SAM" id="MobiDB-lite"/>
    </source>
</evidence>
<sequence length="164" mass="17819">TPRSTLRENFTVVPLDVKKDRTPHTSAKRRPAAQVDLHKHRSCRLWLQPAQRTDSPTTHASPRTTRSAKRASPRNAARKGAVHVHDGLPPLRHRRPDRLHPEPGACSAACGRCGGRRRERSRGWSEGRAAAAAPPPPATIVRGSPPPPGAGSAVRLAAAQRRRA</sequence>
<feature type="region of interest" description="Disordered" evidence="1">
    <location>
        <begin position="1"/>
        <end position="164"/>
    </location>
</feature>
<dbReference type="RefSeq" id="XP_005794280.1">
    <property type="nucleotide sequence ID" value="XM_005794223.1"/>
</dbReference>
<organism evidence="2 3">
    <name type="scientific">Emiliania huxleyi (strain CCMP1516)</name>
    <dbReference type="NCBI Taxonomy" id="280463"/>
    <lineage>
        <taxon>Eukaryota</taxon>
        <taxon>Haptista</taxon>
        <taxon>Haptophyta</taxon>
        <taxon>Prymnesiophyceae</taxon>
        <taxon>Isochrysidales</taxon>
        <taxon>Noelaerhabdaceae</taxon>
        <taxon>Emiliania</taxon>
    </lineage>
</organism>
<feature type="compositionally biased region" description="Basic residues" evidence="1">
    <location>
        <begin position="66"/>
        <end position="82"/>
    </location>
</feature>
<dbReference type="RefSeq" id="XP_005775402.1">
    <property type="nucleotide sequence ID" value="XM_005775345.1"/>
</dbReference>